<dbReference type="EMBL" id="CP073355">
    <property type="protein sequence ID" value="URA09529.1"/>
    <property type="molecule type" value="Genomic_DNA"/>
</dbReference>
<reference evidence="1" key="1">
    <citation type="submission" date="2021-04" db="EMBL/GenBank/DDBJ databases">
        <authorList>
            <person name="Postec A."/>
        </authorList>
    </citation>
    <scope>NUCLEOTIDE SEQUENCE</scope>
    <source>
        <strain evidence="1">F1F22</strain>
    </source>
</reference>
<dbReference type="KEGG" id="taqu:KDW03_08525"/>
<organism evidence="1 2">
    <name type="scientific">Thermospira aquatica</name>
    <dbReference type="NCBI Taxonomy" id="2828656"/>
    <lineage>
        <taxon>Bacteria</taxon>
        <taxon>Pseudomonadati</taxon>
        <taxon>Spirochaetota</taxon>
        <taxon>Spirochaetia</taxon>
        <taxon>Brevinematales</taxon>
        <taxon>Thermospiraceae</taxon>
        <taxon>Thermospira</taxon>
    </lineage>
</organism>
<evidence type="ECO:0000313" key="1">
    <source>
        <dbReference type="EMBL" id="URA09529.1"/>
    </source>
</evidence>
<reference evidence="1" key="2">
    <citation type="submission" date="2022-06" db="EMBL/GenBank/DDBJ databases">
        <title>Thermospira aquatica gen. nov., sp. nov.</title>
        <authorList>
            <person name="Ben Ali Gam Z."/>
            <person name="Labat M."/>
        </authorList>
    </citation>
    <scope>NUCLEOTIDE SEQUENCE</scope>
    <source>
        <strain evidence="1">F1F22</strain>
    </source>
</reference>
<gene>
    <name evidence="1" type="ORF">KDW03_08525</name>
</gene>
<name>A0AAX3BBG4_9SPIR</name>
<accession>A0AAX3BBG4</accession>
<protein>
    <recommendedName>
        <fullName evidence="3">Protochlamydia outer membrane protein domain-containing protein</fullName>
    </recommendedName>
</protein>
<proteinExistence type="predicted"/>
<sequence>MKVRILSISIGLVLLSGIAWTQMILDDFGFKVGGNSRFGILLTYQGEKVATANTPELHPLYKTEIFYQEKQDIWRTRIAANISPISVNSQLGLICVLEDLFGIQLSVPFTLTFGTGWHDKIFGNGIGIASNFYDSSIKDNVYSKETFTKMYFKAALGTTFQGFLIERTLSLTLAQNLYYRYFLGTKSDSDIWLYENQGDNLKYFRFMTSGMLTLHLPLFLKEISLYGEGDWDIQHYSVSPVNQGGWGSDLPIVKFGTIWGVGKQFFSIKLKLEWGNTPAYQEGYGENILLTERRINTEIVQYWYLKKIAILATLEI</sequence>
<dbReference type="RefSeq" id="WP_271434661.1">
    <property type="nucleotide sequence ID" value="NZ_CP073355.1"/>
</dbReference>
<dbReference type="AlphaFoldDB" id="A0AAX3BBG4"/>
<evidence type="ECO:0000313" key="2">
    <source>
        <dbReference type="Proteomes" id="UP001056539"/>
    </source>
</evidence>
<evidence type="ECO:0008006" key="3">
    <source>
        <dbReference type="Google" id="ProtNLM"/>
    </source>
</evidence>
<dbReference type="Proteomes" id="UP001056539">
    <property type="component" value="Chromosome"/>
</dbReference>
<keyword evidence="2" id="KW-1185">Reference proteome</keyword>